<dbReference type="OrthoDB" id="2782728at2759"/>
<organism evidence="2 3">
    <name type="scientific">Wolfiporia cocos (strain MD-104)</name>
    <name type="common">Brown rot fungus</name>
    <dbReference type="NCBI Taxonomy" id="742152"/>
    <lineage>
        <taxon>Eukaryota</taxon>
        <taxon>Fungi</taxon>
        <taxon>Dikarya</taxon>
        <taxon>Basidiomycota</taxon>
        <taxon>Agaricomycotina</taxon>
        <taxon>Agaricomycetes</taxon>
        <taxon>Polyporales</taxon>
        <taxon>Phaeolaceae</taxon>
        <taxon>Wolfiporia</taxon>
    </lineage>
</organism>
<protein>
    <recommendedName>
        <fullName evidence="4">F-box domain-containing protein</fullName>
    </recommendedName>
</protein>
<evidence type="ECO:0000256" key="1">
    <source>
        <dbReference type="SAM" id="MobiDB-lite"/>
    </source>
</evidence>
<dbReference type="EMBL" id="KB468146">
    <property type="protein sequence ID" value="PCH43843.1"/>
    <property type="molecule type" value="Genomic_DNA"/>
</dbReference>
<evidence type="ECO:0000313" key="3">
    <source>
        <dbReference type="Proteomes" id="UP000218811"/>
    </source>
</evidence>
<keyword evidence="3" id="KW-1185">Reference proteome</keyword>
<proteinExistence type="predicted"/>
<dbReference type="SUPFAM" id="SSF52047">
    <property type="entry name" value="RNI-like"/>
    <property type="match status" value="1"/>
</dbReference>
<feature type="region of interest" description="Disordered" evidence="1">
    <location>
        <begin position="353"/>
        <end position="390"/>
    </location>
</feature>
<evidence type="ECO:0008006" key="4">
    <source>
        <dbReference type="Google" id="ProtNLM"/>
    </source>
</evidence>
<evidence type="ECO:0000313" key="2">
    <source>
        <dbReference type="EMBL" id="PCH43843.1"/>
    </source>
</evidence>
<reference evidence="2 3" key="1">
    <citation type="journal article" date="2012" name="Science">
        <title>The Paleozoic origin of enzymatic lignin decomposition reconstructed from 31 fungal genomes.</title>
        <authorList>
            <person name="Floudas D."/>
            <person name="Binder M."/>
            <person name="Riley R."/>
            <person name="Barry K."/>
            <person name="Blanchette R.A."/>
            <person name="Henrissat B."/>
            <person name="Martinez A.T."/>
            <person name="Otillar R."/>
            <person name="Spatafora J.W."/>
            <person name="Yadav J.S."/>
            <person name="Aerts A."/>
            <person name="Benoit I."/>
            <person name="Boyd A."/>
            <person name="Carlson A."/>
            <person name="Copeland A."/>
            <person name="Coutinho P.M."/>
            <person name="de Vries R.P."/>
            <person name="Ferreira P."/>
            <person name="Findley K."/>
            <person name="Foster B."/>
            <person name="Gaskell J."/>
            <person name="Glotzer D."/>
            <person name="Gorecki P."/>
            <person name="Heitman J."/>
            <person name="Hesse C."/>
            <person name="Hori C."/>
            <person name="Igarashi K."/>
            <person name="Jurgens J.A."/>
            <person name="Kallen N."/>
            <person name="Kersten P."/>
            <person name="Kohler A."/>
            <person name="Kuees U."/>
            <person name="Kumar T.K.A."/>
            <person name="Kuo A."/>
            <person name="LaButti K."/>
            <person name="Larrondo L.F."/>
            <person name="Lindquist E."/>
            <person name="Ling A."/>
            <person name="Lombard V."/>
            <person name="Lucas S."/>
            <person name="Lundell T."/>
            <person name="Martin R."/>
            <person name="McLaughlin D.J."/>
            <person name="Morgenstern I."/>
            <person name="Morin E."/>
            <person name="Murat C."/>
            <person name="Nagy L.G."/>
            <person name="Nolan M."/>
            <person name="Ohm R.A."/>
            <person name="Patyshakuliyeva A."/>
            <person name="Rokas A."/>
            <person name="Ruiz-Duenas F.J."/>
            <person name="Sabat G."/>
            <person name="Salamov A."/>
            <person name="Samejima M."/>
            <person name="Schmutz J."/>
            <person name="Slot J.C."/>
            <person name="St John F."/>
            <person name="Stenlid J."/>
            <person name="Sun H."/>
            <person name="Sun S."/>
            <person name="Syed K."/>
            <person name="Tsang A."/>
            <person name="Wiebenga A."/>
            <person name="Young D."/>
            <person name="Pisabarro A."/>
            <person name="Eastwood D.C."/>
            <person name="Martin F."/>
            <person name="Cullen D."/>
            <person name="Grigoriev I.V."/>
            <person name="Hibbett D.S."/>
        </authorList>
    </citation>
    <scope>NUCLEOTIDE SEQUENCE [LARGE SCALE GENOMIC DNA]</scope>
    <source>
        <strain evidence="2 3">MD-104</strain>
    </source>
</reference>
<dbReference type="Gene3D" id="3.80.10.10">
    <property type="entry name" value="Ribonuclease Inhibitor"/>
    <property type="match status" value="1"/>
</dbReference>
<dbReference type="AlphaFoldDB" id="A0A2H3JV48"/>
<dbReference type="Proteomes" id="UP000218811">
    <property type="component" value="Unassembled WGS sequence"/>
</dbReference>
<dbReference type="InterPro" id="IPR032675">
    <property type="entry name" value="LRR_dom_sf"/>
</dbReference>
<accession>A0A2H3JV48</accession>
<name>A0A2H3JV48_WOLCO</name>
<feature type="compositionally biased region" description="Basic and acidic residues" evidence="1">
    <location>
        <begin position="368"/>
        <end position="382"/>
    </location>
</feature>
<sequence>MSVVDSSIFSAVPATQFSGIIPQWVTLSVRGIRNGWRVLMYDGLYYEGSEEHEREAQRKITGTLQEWQERRILRPLPSHLTDRIPMEIIDHIINQVACVEWIHDRQDARATLGACSQVCRAWYSQSCAHLYHSMALNGEAFDRLVKALKSGDASMKEQLLRTRELHIHASAAKPYLHALPYGLSRHAPNLIRLNIYCAPDHPELKLGRDFFILLPVVGARVTNLKLHELQWNNFGDFRRFINSFPRLEELQLSHNFSGLIKDSFDPTSQRQTAKYRQLRVLHIEGDGFARDLVWMKMILRWLTKYPPDLRELKIETESEPDAATLSLHSELLQALGNKLEVWQTRPSAFIKGWDPEATSTQSRIRKRTPSDEPAKEAFRQKQADYTSQIQ</sequence>
<gene>
    <name evidence="2" type="ORF">WOLCODRAFT_164773</name>
</gene>